<sequence length="281" mass="32390">MPTENTKAPRAPIVQNSRFLSLPGELRNRIYEFHLTPNVGNMNNIRFLGLEYWLDIRSFANTCQQIREEYWPLRIEQSMPRYYIKIEKLDSFLKAHFAVEDADGRQCVRVGQRNTLHLTVVYYCYIYPGAGAIDSAPYAQQYTIDIKNLLDTMSLFPDLDLTFTCFVINPKYSGIAIIINNLIRKHKLGELDMAMLEGFSSIILRHDDFDGYCHKWSLIFVREYVAKRQRRKAKNIAKELGIASAGHSFVLLVGVKDKNHAAEGCDASMVVWQRNDDGRRG</sequence>
<protein>
    <recommendedName>
        <fullName evidence="3">F-box domain-containing protein</fullName>
    </recommendedName>
</protein>
<dbReference type="Proteomes" id="UP000799753">
    <property type="component" value="Unassembled WGS sequence"/>
</dbReference>
<evidence type="ECO:0008006" key="3">
    <source>
        <dbReference type="Google" id="ProtNLM"/>
    </source>
</evidence>
<keyword evidence="2" id="KW-1185">Reference proteome</keyword>
<organism evidence="1 2">
    <name type="scientific">Massarina eburnea CBS 473.64</name>
    <dbReference type="NCBI Taxonomy" id="1395130"/>
    <lineage>
        <taxon>Eukaryota</taxon>
        <taxon>Fungi</taxon>
        <taxon>Dikarya</taxon>
        <taxon>Ascomycota</taxon>
        <taxon>Pezizomycotina</taxon>
        <taxon>Dothideomycetes</taxon>
        <taxon>Pleosporomycetidae</taxon>
        <taxon>Pleosporales</taxon>
        <taxon>Massarineae</taxon>
        <taxon>Massarinaceae</taxon>
        <taxon>Massarina</taxon>
    </lineage>
</organism>
<gene>
    <name evidence="1" type="ORF">P280DRAFT_530790</name>
</gene>
<name>A0A6A6RPT8_9PLEO</name>
<accession>A0A6A6RPT8</accession>
<dbReference type="EMBL" id="MU006793">
    <property type="protein sequence ID" value="KAF2637599.1"/>
    <property type="molecule type" value="Genomic_DNA"/>
</dbReference>
<reference evidence="1" key="1">
    <citation type="journal article" date="2020" name="Stud. Mycol.">
        <title>101 Dothideomycetes genomes: a test case for predicting lifestyles and emergence of pathogens.</title>
        <authorList>
            <person name="Haridas S."/>
            <person name="Albert R."/>
            <person name="Binder M."/>
            <person name="Bloem J."/>
            <person name="Labutti K."/>
            <person name="Salamov A."/>
            <person name="Andreopoulos B."/>
            <person name="Baker S."/>
            <person name="Barry K."/>
            <person name="Bills G."/>
            <person name="Bluhm B."/>
            <person name="Cannon C."/>
            <person name="Castanera R."/>
            <person name="Culley D."/>
            <person name="Daum C."/>
            <person name="Ezra D."/>
            <person name="Gonzalez J."/>
            <person name="Henrissat B."/>
            <person name="Kuo A."/>
            <person name="Liang C."/>
            <person name="Lipzen A."/>
            <person name="Lutzoni F."/>
            <person name="Magnuson J."/>
            <person name="Mondo S."/>
            <person name="Nolan M."/>
            <person name="Ohm R."/>
            <person name="Pangilinan J."/>
            <person name="Park H.-J."/>
            <person name="Ramirez L."/>
            <person name="Alfaro M."/>
            <person name="Sun H."/>
            <person name="Tritt A."/>
            <person name="Yoshinaga Y."/>
            <person name="Zwiers L.-H."/>
            <person name="Turgeon B."/>
            <person name="Goodwin S."/>
            <person name="Spatafora J."/>
            <person name="Crous P."/>
            <person name="Grigoriev I."/>
        </authorList>
    </citation>
    <scope>NUCLEOTIDE SEQUENCE</scope>
    <source>
        <strain evidence="1">CBS 473.64</strain>
    </source>
</reference>
<evidence type="ECO:0000313" key="1">
    <source>
        <dbReference type="EMBL" id="KAF2637599.1"/>
    </source>
</evidence>
<dbReference type="AlphaFoldDB" id="A0A6A6RPT8"/>
<dbReference type="OrthoDB" id="62952at2759"/>
<proteinExistence type="predicted"/>
<evidence type="ECO:0000313" key="2">
    <source>
        <dbReference type="Proteomes" id="UP000799753"/>
    </source>
</evidence>